<dbReference type="EMBL" id="PTPZ01000003">
    <property type="protein sequence ID" value="PPZ91598.1"/>
    <property type="molecule type" value="Genomic_DNA"/>
</dbReference>
<protein>
    <submittedName>
        <fullName evidence="1">Peptidylprolyl isomerase</fullName>
    </submittedName>
</protein>
<gene>
    <name evidence="1" type="ORF">C3729_05870</name>
</gene>
<dbReference type="RefSeq" id="WP_104793307.1">
    <property type="nucleotide sequence ID" value="NZ_PTPZ01000003.1"/>
</dbReference>
<organism evidence="1 2">
    <name type="scientific">Cloacibacterium normanense</name>
    <dbReference type="NCBI Taxonomy" id="237258"/>
    <lineage>
        <taxon>Bacteria</taxon>
        <taxon>Pseudomonadati</taxon>
        <taxon>Bacteroidota</taxon>
        <taxon>Flavobacteriia</taxon>
        <taxon>Flavobacteriales</taxon>
        <taxon>Weeksellaceae</taxon>
    </lineage>
</organism>
<dbReference type="SUPFAM" id="SSF54534">
    <property type="entry name" value="FKBP-like"/>
    <property type="match status" value="1"/>
</dbReference>
<dbReference type="GO" id="GO:0016853">
    <property type="term" value="F:isomerase activity"/>
    <property type="evidence" value="ECO:0007669"/>
    <property type="project" value="UniProtKB-KW"/>
</dbReference>
<accession>A0A2S7I4U9</accession>
<keyword evidence="1" id="KW-0413">Isomerase</keyword>
<evidence type="ECO:0000313" key="1">
    <source>
        <dbReference type="EMBL" id="PPZ91598.1"/>
    </source>
</evidence>
<dbReference type="Proteomes" id="UP000238565">
    <property type="component" value="Unassembled WGS sequence"/>
</dbReference>
<evidence type="ECO:0000313" key="2">
    <source>
        <dbReference type="Proteomes" id="UP000238565"/>
    </source>
</evidence>
<sequence length="614" mass="71524">MKIEENMKKTLSLVLFLAFVSYQSQYLIIGKDSISVDKFKTENKYGLENSGIENTVKTYVDFKLLQNFALEKRADTLGYFKKTMAEKEQELREERFYPKEIMQSSLQQYFSSNLIEKKIQVFYVEKTADDKNDYNQIYNDVKSGKITLEKAIIDYTKQKPEPFFVKSGNIDVELNKQLELLQPGQFTQLVNSATVAAFAKLVDRRPSLGYIIFGMISYPKNEESEKMKSQIFEALKSGKKFEEVAQLYGSTETEKKNAGVVMGSPVLPDVVYEAFKNKKQGEYTEPILIGEKYFVFNLYSVIPYQSSEKYNPMFIRDMMDSPFADVAYNKLIESLVKSTDYKEFPDFKKIKISYQDYLAFKNDKAVLYQFNKDVFTFGDLKTLLSENFKNADKLTKEQWSAFLDSKRGNDVFAVYSRDFVKKPEIKEQLLKTQQNLLADFLFSEWIEKELTNKPELLDDYFKKNQQKYIWEKRADARVAILTDLSIEKDITKEIKDAKNWDALNKKYYGKLNDKQQLMVHFEKGEMSENAEVFQVNKVPFEKGIQKVKLGERLLIIAIDGILPSSPMTKEEAMEELRADVREDILAKTIAEQRQKTKIVIEPSFNAELEKNFKK</sequence>
<reference evidence="1 2" key="1">
    <citation type="submission" date="2018-02" db="EMBL/GenBank/DDBJ databases">
        <title>Draft genome sequence of bacterial isolates from marine environment.</title>
        <authorList>
            <person name="Singh S.K."/>
            <person name="Hill R."/>
            <person name="Major S."/>
            <person name="Cai H."/>
            <person name="Li Y."/>
        </authorList>
    </citation>
    <scope>NUCLEOTIDE SEQUENCE [LARGE SCALE GENOMIC DNA]</scope>
    <source>
        <strain evidence="1 2">IMET F</strain>
    </source>
</reference>
<dbReference type="AlphaFoldDB" id="A0A2S7I4U9"/>
<comment type="caution">
    <text evidence="1">The sequence shown here is derived from an EMBL/GenBank/DDBJ whole genome shotgun (WGS) entry which is preliminary data.</text>
</comment>
<proteinExistence type="predicted"/>
<name>A0A2S7I4U9_9FLAO</name>